<feature type="transmembrane region" description="Helical" evidence="1">
    <location>
        <begin position="5"/>
        <end position="24"/>
    </location>
</feature>
<keyword evidence="1" id="KW-0812">Transmembrane</keyword>
<keyword evidence="1" id="KW-1133">Transmembrane helix</keyword>
<gene>
    <name evidence="2" type="ORF">Nekkels1_78</name>
</gene>
<evidence type="ECO:0000313" key="2">
    <source>
        <dbReference type="EMBL" id="QQO97083.1"/>
    </source>
</evidence>
<keyword evidence="1" id="KW-0472">Membrane</keyword>
<evidence type="ECO:0000313" key="3">
    <source>
        <dbReference type="Proteomes" id="UP000693689"/>
    </source>
</evidence>
<feature type="transmembrane region" description="Helical" evidence="1">
    <location>
        <begin position="30"/>
        <end position="49"/>
    </location>
</feature>
<dbReference type="EMBL" id="MT732443">
    <property type="protein sequence ID" value="QQO97083.1"/>
    <property type="molecule type" value="Genomic_DNA"/>
</dbReference>
<keyword evidence="3" id="KW-1185">Reference proteome</keyword>
<proteinExistence type="predicted"/>
<sequence>MTAIILNLVMAIVNLLLAYINYDFENYKTSNFNSFTGGFCLAVMIKLILEL</sequence>
<reference evidence="2 3" key="1">
    <citation type="submission" date="2020-07" db="EMBL/GenBank/DDBJ databases">
        <title>Highly diverse flavobacterial phages as mortality factor during North Sea spring blooms.</title>
        <authorList>
            <person name="Bartlau N."/>
            <person name="Wichels A."/>
            <person name="Krohne G."/>
            <person name="Adriaenssens E.M."/>
            <person name="Heins A."/>
            <person name="Fuchs B.M."/>
            <person name="Amann R."/>
            <person name="Moraru C."/>
        </authorList>
    </citation>
    <scope>NUCLEOTIDE SEQUENCE [LARGE SCALE GENOMIC DNA]</scope>
</reference>
<organism evidence="2 3">
    <name type="scientific">Cellulophaga phage Nekkels_1</name>
    <dbReference type="NCBI Taxonomy" id="2745692"/>
    <lineage>
        <taxon>Viruses</taxon>
        <taxon>Duplodnaviria</taxon>
        <taxon>Heunggongvirae</taxon>
        <taxon>Uroviricota</taxon>
        <taxon>Caudoviricetes</taxon>
        <taxon>Assiduviridae</taxon>
        <taxon>Nekkelsvirus</taxon>
        <taxon>Nekkelsvirus Nekkels</taxon>
    </lineage>
</organism>
<dbReference type="Proteomes" id="UP000693689">
    <property type="component" value="Segment"/>
</dbReference>
<protein>
    <submittedName>
        <fullName evidence="2">Uncharacterized protein</fullName>
    </submittedName>
</protein>
<accession>A0A8E4XXR5</accession>
<name>A0A8E4XXR5_9CAUD</name>
<evidence type="ECO:0000256" key="1">
    <source>
        <dbReference type="SAM" id="Phobius"/>
    </source>
</evidence>